<dbReference type="EMBL" id="JBHSLC010000002">
    <property type="protein sequence ID" value="MFC5353557.1"/>
    <property type="molecule type" value="Genomic_DNA"/>
</dbReference>
<keyword evidence="2" id="KW-1185">Reference proteome</keyword>
<protein>
    <submittedName>
        <fullName evidence="1">Uncharacterized protein</fullName>
    </submittedName>
</protein>
<proteinExistence type="predicted"/>
<reference evidence="2" key="1">
    <citation type="journal article" date="2019" name="Int. J. Syst. Evol. Microbiol.">
        <title>The Global Catalogue of Microorganisms (GCM) 10K type strain sequencing project: providing services to taxonomists for standard genome sequencing and annotation.</title>
        <authorList>
            <consortium name="The Broad Institute Genomics Platform"/>
            <consortium name="The Broad Institute Genome Sequencing Center for Infectious Disease"/>
            <person name="Wu L."/>
            <person name="Ma J."/>
        </authorList>
    </citation>
    <scope>NUCLEOTIDE SEQUENCE [LARGE SCALE GENOMIC DNA]</scope>
    <source>
        <strain evidence="2">CCUG 58760</strain>
    </source>
</reference>
<dbReference type="RefSeq" id="WP_376993383.1">
    <property type="nucleotide sequence ID" value="NZ_JBHSLC010000002.1"/>
</dbReference>
<evidence type="ECO:0000313" key="1">
    <source>
        <dbReference type="EMBL" id="MFC5353557.1"/>
    </source>
</evidence>
<organism evidence="1 2">
    <name type="scientific">Azospirillum himalayense</name>
    <dbReference type="NCBI Taxonomy" id="654847"/>
    <lineage>
        <taxon>Bacteria</taxon>
        <taxon>Pseudomonadati</taxon>
        <taxon>Pseudomonadota</taxon>
        <taxon>Alphaproteobacteria</taxon>
        <taxon>Rhodospirillales</taxon>
        <taxon>Azospirillaceae</taxon>
        <taxon>Azospirillum</taxon>
    </lineage>
</organism>
<comment type="caution">
    <text evidence="1">The sequence shown here is derived from an EMBL/GenBank/DDBJ whole genome shotgun (WGS) entry which is preliminary data.</text>
</comment>
<evidence type="ECO:0000313" key="2">
    <source>
        <dbReference type="Proteomes" id="UP001596166"/>
    </source>
</evidence>
<accession>A0ABW0FXV1</accession>
<sequence>MNTFLVVGSAACVWDDLAAWGGRPAKVIAVNRMIGAYKGRLWAGATLHHEQAEEFRASRPGKWPLFAPEQAAGVSKTFPKRDQWNGTSALYAVRIALEHGADRVVVAGAPLDDGPHFYESDSLRRWLAQYRMGWTKHMPQIKDRVRSMSGWTREALGHPFEGDWLND</sequence>
<gene>
    <name evidence="1" type="ORF">ACFPMG_00930</name>
</gene>
<name>A0ABW0FXV1_9PROT</name>
<dbReference type="Proteomes" id="UP001596166">
    <property type="component" value="Unassembled WGS sequence"/>
</dbReference>